<comment type="subcellular location">
    <subcellularLocation>
        <location evidence="8">Cell outer membrane</location>
    </subcellularLocation>
    <subcellularLocation>
        <location evidence="1">Membrane</location>
    </subcellularLocation>
</comment>
<dbReference type="InterPro" id="IPR010827">
    <property type="entry name" value="BamA/TamA_POTRA"/>
</dbReference>
<evidence type="ECO:0000256" key="5">
    <source>
        <dbReference type="ARBA" id="ARBA00022737"/>
    </source>
</evidence>
<dbReference type="Gene3D" id="3.10.20.310">
    <property type="entry name" value="membrane protein fhac"/>
    <property type="match status" value="5"/>
</dbReference>
<keyword evidence="7 8" id="KW-0998">Cell outer membrane</keyword>
<dbReference type="Proteomes" id="UP000199675">
    <property type="component" value="Unassembled WGS sequence"/>
</dbReference>
<dbReference type="HAMAP" id="MF_01430">
    <property type="entry name" value="OM_assembly_BamA"/>
    <property type="match status" value="1"/>
</dbReference>
<dbReference type="RefSeq" id="WP_091813355.1">
    <property type="nucleotide sequence ID" value="NZ_FNNE01000006.1"/>
</dbReference>
<evidence type="ECO:0000256" key="8">
    <source>
        <dbReference type="HAMAP-Rule" id="MF_01430"/>
    </source>
</evidence>
<gene>
    <name evidence="8" type="primary">bamA</name>
    <name evidence="11" type="ORF">SAMN04487960_10630</name>
</gene>
<dbReference type="NCBIfam" id="TIGR03303">
    <property type="entry name" value="OM_YaeT"/>
    <property type="match status" value="1"/>
</dbReference>
<evidence type="ECO:0000313" key="11">
    <source>
        <dbReference type="EMBL" id="SDX07329.1"/>
    </source>
</evidence>
<dbReference type="AlphaFoldDB" id="A0A1H2YS34"/>
<dbReference type="InterPro" id="IPR023707">
    <property type="entry name" value="OM_assembly_BamA"/>
</dbReference>
<reference evidence="11 12" key="1">
    <citation type="submission" date="2016-10" db="EMBL/GenBank/DDBJ databases">
        <authorList>
            <person name="de Groot N.N."/>
        </authorList>
    </citation>
    <scope>NUCLEOTIDE SEQUENCE [LARGE SCALE GENOMIC DNA]</scope>
    <source>
        <strain evidence="11 12">CGMCC 1.7059</strain>
    </source>
</reference>
<keyword evidence="3 8" id="KW-0812">Transmembrane</keyword>
<dbReference type="GO" id="GO:0043165">
    <property type="term" value="P:Gram-negative-bacterium-type cell outer membrane assembly"/>
    <property type="evidence" value="ECO:0007669"/>
    <property type="project" value="UniProtKB-UniRule"/>
</dbReference>
<dbReference type="PIRSF" id="PIRSF006076">
    <property type="entry name" value="OM_assembly_OMP85"/>
    <property type="match status" value="1"/>
</dbReference>
<feature type="domain" description="POTRA" evidence="10">
    <location>
        <begin position="269"/>
        <end position="346"/>
    </location>
</feature>
<feature type="domain" description="POTRA" evidence="10">
    <location>
        <begin position="178"/>
        <end position="266"/>
    </location>
</feature>
<keyword evidence="5 8" id="KW-0677">Repeat</keyword>
<evidence type="ECO:0000256" key="1">
    <source>
        <dbReference type="ARBA" id="ARBA00004370"/>
    </source>
</evidence>
<evidence type="ECO:0000256" key="3">
    <source>
        <dbReference type="ARBA" id="ARBA00022692"/>
    </source>
</evidence>
<sequence length="772" mass="84819">MRRSLFGAVFGLLVTTVGGQPAQADDFIVSDIEVEGLQRVSAGSVFSAFPIAVGEELDPQVLAGAIKTLFQTGLFTDIQASRDGNVLILTVTERPSISSIEIEGNKNIETDMLMDALSTAGLDEGQVFRRATLDRLELEILRSYVSQGRYSARVQATAEELPRNRVAVRLDINEGDVAAIQHINIIGNEAFSDEELLGLMELQTSSLWASITSADKYARERLSGDLETLRSYYLDRGYIDFTVESSQVSISPNKKDVFISIAIDEGPQYTVRDIQLRGDLILAEEAMRNLIFIQPGDVYSRAGMTSTSEILSRRLGTEGYAFANVNAIPETHEDNTATVTFYVEPGRRAYVRRINFSGNVSTRDDVLRQEMNQMEGGVASTDRIEFSKTRLERLGFFKTVNVETVPVPGTDDMVDVNYTVEEQPTGSLSASVGYSQTSGAILGANISENNFFGTGKRVSIGANVSDSVKSANFTYLDPYFTVDGVSRGFSLFARETDYESEDISSYLLDEMGGRLTFGYPVDNITRLNFGVGYTHSKIQTGEFTALEVQDFIAEQGSTYGNYFLFGSWNRSTLNRGVLPSDGYSHSLSLDVAVPGSDLTFYKLRHKTDWFQPLNNAQSWVLRLRTEVGYGDGYGDITSMPFYEHFYAGGYGSVRGYEANSLGPLATNSPNDNSDPDPFGGNLLAEGSLELIFPTPFAGDTRSMRTAFFLDGGQVFDSDRGYEPEVGDIRYSAGVSFQWITAVGPLAFSLAKPLNDKPGDDTQVFQFSLGQSF</sequence>
<dbReference type="InterPro" id="IPR034746">
    <property type="entry name" value="POTRA"/>
</dbReference>
<proteinExistence type="inferred from homology"/>
<feature type="domain" description="POTRA" evidence="10">
    <location>
        <begin position="95"/>
        <end position="175"/>
    </location>
</feature>
<dbReference type="OrthoDB" id="9803054at2"/>
<evidence type="ECO:0000256" key="6">
    <source>
        <dbReference type="ARBA" id="ARBA00023136"/>
    </source>
</evidence>
<name>A0A1H2YS34_9GAMM</name>
<dbReference type="Pfam" id="PF01103">
    <property type="entry name" value="Omp85"/>
    <property type="match status" value="1"/>
</dbReference>
<dbReference type="GO" id="GO:1990063">
    <property type="term" value="C:Bam protein complex"/>
    <property type="evidence" value="ECO:0007669"/>
    <property type="project" value="TreeGrafter"/>
</dbReference>
<comment type="function">
    <text evidence="8">Part of the outer membrane protein assembly complex, which is involved in assembly and insertion of beta-barrel proteins into the outer membrane.</text>
</comment>
<keyword evidence="2 8" id="KW-1134">Transmembrane beta strand</keyword>
<protein>
    <recommendedName>
        <fullName evidence="8 9">Outer membrane protein assembly factor BamA</fullName>
    </recommendedName>
</protein>
<accession>A0A1H2YS34</accession>
<dbReference type="EMBL" id="FNNE01000006">
    <property type="protein sequence ID" value="SDX07329.1"/>
    <property type="molecule type" value="Genomic_DNA"/>
</dbReference>
<evidence type="ECO:0000256" key="9">
    <source>
        <dbReference type="NCBIfam" id="TIGR03303"/>
    </source>
</evidence>
<dbReference type="PROSITE" id="PS51779">
    <property type="entry name" value="POTRA"/>
    <property type="match status" value="5"/>
</dbReference>
<feature type="domain" description="POTRA" evidence="10">
    <location>
        <begin position="27"/>
        <end position="94"/>
    </location>
</feature>
<dbReference type="InterPro" id="IPR000184">
    <property type="entry name" value="Bac_surfAg_D15"/>
</dbReference>
<organism evidence="11 12">
    <name type="scientific">Marinobacter mobilis</name>
    <dbReference type="NCBI Taxonomy" id="488533"/>
    <lineage>
        <taxon>Bacteria</taxon>
        <taxon>Pseudomonadati</taxon>
        <taxon>Pseudomonadota</taxon>
        <taxon>Gammaproteobacteria</taxon>
        <taxon>Pseudomonadales</taxon>
        <taxon>Marinobacteraceae</taxon>
        <taxon>Marinobacter</taxon>
    </lineage>
</organism>
<dbReference type="PANTHER" id="PTHR12815:SF23">
    <property type="entry name" value="OUTER MEMBRANE PROTEIN ASSEMBLY FACTOR BAMA"/>
    <property type="match status" value="1"/>
</dbReference>
<feature type="domain" description="POTRA" evidence="10">
    <location>
        <begin position="349"/>
        <end position="423"/>
    </location>
</feature>
<keyword evidence="6 8" id="KW-0472">Membrane</keyword>
<dbReference type="PANTHER" id="PTHR12815">
    <property type="entry name" value="SORTING AND ASSEMBLY MACHINERY SAMM50 PROTEIN FAMILY MEMBER"/>
    <property type="match status" value="1"/>
</dbReference>
<keyword evidence="12" id="KW-1185">Reference proteome</keyword>
<evidence type="ECO:0000259" key="10">
    <source>
        <dbReference type="PROSITE" id="PS51779"/>
    </source>
</evidence>
<evidence type="ECO:0000313" key="12">
    <source>
        <dbReference type="Proteomes" id="UP000199675"/>
    </source>
</evidence>
<evidence type="ECO:0000256" key="2">
    <source>
        <dbReference type="ARBA" id="ARBA00022452"/>
    </source>
</evidence>
<dbReference type="Gene3D" id="2.40.160.50">
    <property type="entry name" value="membrane protein fhac: a member of the omp85/tpsb transporter family"/>
    <property type="match status" value="1"/>
</dbReference>
<keyword evidence="4 8" id="KW-0732">Signal</keyword>
<dbReference type="GO" id="GO:0051205">
    <property type="term" value="P:protein insertion into membrane"/>
    <property type="evidence" value="ECO:0007669"/>
    <property type="project" value="UniProtKB-UniRule"/>
</dbReference>
<evidence type="ECO:0000256" key="4">
    <source>
        <dbReference type="ARBA" id="ARBA00022729"/>
    </source>
</evidence>
<comment type="similarity">
    <text evidence="8">Belongs to the BamA family.</text>
</comment>
<dbReference type="STRING" id="488533.SAMN04487960_10630"/>
<dbReference type="Pfam" id="PF07244">
    <property type="entry name" value="POTRA"/>
    <property type="match status" value="4"/>
</dbReference>
<dbReference type="InterPro" id="IPR039910">
    <property type="entry name" value="D15-like"/>
</dbReference>
<comment type="subunit">
    <text evidence="8">Part of the Bam complex.</text>
</comment>
<dbReference type="FunFam" id="3.10.20.310:FF:000002">
    <property type="entry name" value="Outer membrane protein assembly factor BamA"/>
    <property type="match status" value="1"/>
</dbReference>
<evidence type="ECO:0000256" key="7">
    <source>
        <dbReference type="ARBA" id="ARBA00023237"/>
    </source>
</evidence>